<dbReference type="PANTHER" id="PTHR24369">
    <property type="entry name" value="ANTIGEN BSP, PUTATIVE-RELATED"/>
    <property type="match status" value="1"/>
</dbReference>
<dbReference type="InterPro" id="IPR003591">
    <property type="entry name" value="Leu-rich_rpt_typical-subtyp"/>
</dbReference>
<gene>
    <name evidence="9" type="ORF">SKAU_G00201270</name>
</gene>
<feature type="domain" description="LRRNT" evidence="7">
    <location>
        <begin position="44"/>
        <end position="77"/>
    </location>
</feature>
<keyword evidence="5" id="KW-0472">Membrane</keyword>
<evidence type="ECO:0000256" key="2">
    <source>
        <dbReference type="ARBA" id="ARBA00022729"/>
    </source>
</evidence>
<dbReference type="InterPro" id="IPR032675">
    <property type="entry name" value="LRR_dom_sf"/>
</dbReference>
<evidence type="ECO:0000256" key="4">
    <source>
        <dbReference type="ARBA" id="ARBA00023180"/>
    </source>
</evidence>
<dbReference type="Pfam" id="PF00560">
    <property type="entry name" value="LRR_1"/>
    <property type="match status" value="1"/>
</dbReference>
<evidence type="ECO:0000313" key="9">
    <source>
        <dbReference type="EMBL" id="KAJ8357333.1"/>
    </source>
</evidence>
<organism evidence="9 10">
    <name type="scientific">Synaphobranchus kaupii</name>
    <name type="common">Kaup's arrowtooth eel</name>
    <dbReference type="NCBI Taxonomy" id="118154"/>
    <lineage>
        <taxon>Eukaryota</taxon>
        <taxon>Metazoa</taxon>
        <taxon>Chordata</taxon>
        <taxon>Craniata</taxon>
        <taxon>Vertebrata</taxon>
        <taxon>Euteleostomi</taxon>
        <taxon>Actinopterygii</taxon>
        <taxon>Neopterygii</taxon>
        <taxon>Teleostei</taxon>
        <taxon>Anguilliformes</taxon>
        <taxon>Synaphobranchidae</taxon>
        <taxon>Synaphobranchus</taxon>
    </lineage>
</organism>
<dbReference type="GO" id="GO:0005886">
    <property type="term" value="C:plasma membrane"/>
    <property type="evidence" value="ECO:0007669"/>
    <property type="project" value="TreeGrafter"/>
</dbReference>
<keyword evidence="2 6" id="KW-0732">Signal</keyword>
<dbReference type="AlphaFoldDB" id="A0A9Q1FFJ7"/>
<evidence type="ECO:0000256" key="5">
    <source>
        <dbReference type="SAM" id="Phobius"/>
    </source>
</evidence>
<dbReference type="InterPro" id="IPR000372">
    <property type="entry name" value="LRRNT"/>
</dbReference>
<dbReference type="SUPFAM" id="SSF52058">
    <property type="entry name" value="L domain-like"/>
    <property type="match status" value="1"/>
</dbReference>
<feature type="transmembrane region" description="Helical" evidence="5">
    <location>
        <begin position="457"/>
        <end position="480"/>
    </location>
</feature>
<keyword evidence="1" id="KW-0433">Leucine-rich repeat</keyword>
<feature type="domain" description="LRRCT" evidence="8">
    <location>
        <begin position="395"/>
        <end position="447"/>
    </location>
</feature>
<accession>A0A9Q1FFJ7</accession>
<evidence type="ECO:0000256" key="6">
    <source>
        <dbReference type="SAM" id="SignalP"/>
    </source>
</evidence>
<dbReference type="Proteomes" id="UP001152622">
    <property type="component" value="Chromosome 6"/>
</dbReference>
<evidence type="ECO:0000256" key="3">
    <source>
        <dbReference type="ARBA" id="ARBA00022737"/>
    </source>
</evidence>
<reference evidence="9" key="1">
    <citation type="journal article" date="2023" name="Science">
        <title>Genome structures resolve the early diversification of teleost fishes.</title>
        <authorList>
            <person name="Parey E."/>
            <person name="Louis A."/>
            <person name="Montfort J."/>
            <person name="Bouchez O."/>
            <person name="Roques C."/>
            <person name="Iampietro C."/>
            <person name="Lluch J."/>
            <person name="Castinel A."/>
            <person name="Donnadieu C."/>
            <person name="Desvignes T."/>
            <person name="Floi Bucao C."/>
            <person name="Jouanno E."/>
            <person name="Wen M."/>
            <person name="Mejri S."/>
            <person name="Dirks R."/>
            <person name="Jansen H."/>
            <person name="Henkel C."/>
            <person name="Chen W.J."/>
            <person name="Zahm M."/>
            <person name="Cabau C."/>
            <person name="Klopp C."/>
            <person name="Thompson A.W."/>
            <person name="Robinson-Rechavi M."/>
            <person name="Braasch I."/>
            <person name="Lecointre G."/>
            <person name="Bobe J."/>
            <person name="Postlethwait J.H."/>
            <person name="Berthelot C."/>
            <person name="Roest Crollius H."/>
            <person name="Guiguen Y."/>
        </authorList>
    </citation>
    <scope>NUCLEOTIDE SEQUENCE</scope>
    <source>
        <strain evidence="9">WJC10195</strain>
    </source>
</reference>
<comment type="caution">
    <text evidence="9">The sequence shown here is derived from an EMBL/GenBank/DDBJ whole genome shotgun (WGS) entry which is preliminary data.</text>
</comment>
<dbReference type="PANTHER" id="PTHR24369:SF210">
    <property type="entry name" value="CHAOPTIN-RELATED"/>
    <property type="match status" value="1"/>
</dbReference>
<feature type="signal peptide" evidence="6">
    <location>
        <begin position="1"/>
        <end position="40"/>
    </location>
</feature>
<evidence type="ECO:0000313" key="10">
    <source>
        <dbReference type="Proteomes" id="UP001152622"/>
    </source>
</evidence>
<dbReference type="SMART" id="SM00082">
    <property type="entry name" value="LRRCT"/>
    <property type="match status" value="1"/>
</dbReference>
<evidence type="ECO:0008006" key="11">
    <source>
        <dbReference type="Google" id="ProtNLM"/>
    </source>
</evidence>
<keyword evidence="5" id="KW-1133">Transmembrane helix</keyword>
<dbReference type="SMART" id="SM00369">
    <property type="entry name" value="LRR_TYP"/>
    <property type="match status" value="10"/>
</dbReference>
<keyword evidence="4" id="KW-0325">Glycoprotein</keyword>
<evidence type="ECO:0000259" key="7">
    <source>
        <dbReference type="SMART" id="SM00013"/>
    </source>
</evidence>
<dbReference type="InterPro" id="IPR000483">
    <property type="entry name" value="Cys-rich_flank_reg_C"/>
</dbReference>
<dbReference type="PROSITE" id="PS51450">
    <property type="entry name" value="LRR"/>
    <property type="match status" value="2"/>
</dbReference>
<dbReference type="EMBL" id="JAINUF010000006">
    <property type="protein sequence ID" value="KAJ8357333.1"/>
    <property type="molecule type" value="Genomic_DNA"/>
</dbReference>
<sequence>MEQRYKLQSVFKPNHRVNTREHMDWAVYLFLLYSMCAVSAVQGNCPVECHCEKLNQVQCQGEMITAFPSPIPPNTTYIYIAHTNISSLKPSDFESCAKTLKNVNISYSGITEILDGTFNNTHGLAVLSLTGTKLKGLPGHLFKNLGGLQRLLLDRNNITALSRETFRGLSQLYSLDLSQNALSTIPEGSFDDLQNLVQLSLYHNHIDRLPAQLFSRLHKLKELYLSRNCLSVLPIGIFSKLVALSKLSLFGNCLETLSVGVFGRMPLQKLWLHDNKLNRLEGDVFQNLTQLRLLVLNRNRIGSVSVHAFRGLGALGELSLHTNMLDSLEEGTFSGLTSLVNISLEHNHLRSLPGNLLHGLASLKRLDIHNNSLPNLPRELLASLDSVDEVLLSQNPWQCDQDIVPLRDWLRVHSSKVQNFSGMVCHLPVSLSGINIATFNDPDWQPAATLHGVEKDIVVITVALVCTLIITVLLGIIFFWRRRE</sequence>
<evidence type="ECO:0000256" key="1">
    <source>
        <dbReference type="ARBA" id="ARBA00022614"/>
    </source>
</evidence>
<keyword evidence="10" id="KW-1185">Reference proteome</keyword>
<dbReference type="Gene3D" id="3.80.10.10">
    <property type="entry name" value="Ribonuclease Inhibitor"/>
    <property type="match status" value="3"/>
</dbReference>
<dbReference type="FunFam" id="3.80.10.10:FF:000770">
    <property type="entry name" value="Uncharacterized protein"/>
    <property type="match status" value="2"/>
</dbReference>
<keyword evidence="3" id="KW-0677">Repeat</keyword>
<proteinExistence type="predicted"/>
<dbReference type="InterPro" id="IPR050541">
    <property type="entry name" value="LRR_TM_domain-containing"/>
</dbReference>
<dbReference type="SMART" id="SM00013">
    <property type="entry name" value="LRRNT"/>
    <property type="match status" value="1"/>
</dbReference>
<feature type="chain" id="PRO_5040127425" description="Leucine-rich repeat-containing protein 15" evidence="6">
    <location>
        <begin position="41"/>
        <end position="484"/>
    </location>
</feature>
<dbReference type="OrthoDB" id="2015831at2759"/>
<evidence type="ECO:0000259" key="8">
    <source>
        <dbReference type="SMART" id="SM00082"/>
    </source>
</evidence>
<protein>
    <recommendedName>
        <fullName evidence="11">Leucine-rich repeat-containing protein 15</fullName>
    </recommendedName>
</protein>
<keyword evidence="5" id="KW-0812">Transmembrane</keyword>
<dbReference type="InterPro" id="IPR001611">
    <property type="entry name" value="Leu-rich_rpt"/>
</dbReference>
<name>A0A9Q1FFJ7_SYNKA</name>
<dbReference type="Pfam" id="PF13855">
    <property type="entry name" value="LRR_8"/>
    <property type="match status" value="2"/>
</dbReference>